<evidence type="ECO:0000256" key="2">
    <source>
        <dbReference type="ARBA" id="ARBA00008072"/>
    </source>
</evidence>
<dbReference type="SMART" id="SM00829">
    <property type="entry name" value="PKS_ER"/>
    <property type="match status" value="1"/>
</dbReference>
<comment type="caution">
    <text evidence="8">The sequence shown here is derived from an EMBL/GenBank/DDBJ whole genome shotgun (WGS) entry which is preliminary data.</text>
</comment>
<comment type="similarity">
    <text evidence="2 6">Belongs to the zinc-containing alcohol dehydrogenase family.</text>
</comment>
<name>A0ABW4Q4B7_9MICO</name>
<dbReference type="Pfam" id="PF00107">
    <property type="entry name" value="ADH_zinc_N"/>
    <property type="match status" value="1"/>
</dbReference>
<accession>A0ABW4Q4B7</accession>
<sequence length="356" mass="36900">MSATAPATTGPVLADDVPATMRASVLLRQGEVEMQERPVPTPPPGEVLVRVRSVGVCGSDVHYYKEGRIGDFVVEQPLILGHEVSGVIAGVGEGVDPSRIGERVAVEPQRPCRTCRQCTTGHLNLCPDMKFYATPPIDGTFCDYVTAPAEFAFPIPDAISDHAGALLEPFSVGMWAVGKAGLAPGSRVLIAGAGPIGALTAIAARSYGATEIIVSDPVASRREQILGFGATSAVDPLDPGFDPAALGVDAFIECSGATPALLAGLKALRPGGTAVMVGLGAETMPIPVQEVMNKEIVLTGIFRYVDTWPKVIAAAQAPGVDLDALVTAEFPLEEAEAALTQVPGESSLKTIVVVSR</sequence>
<dbReference type="InterPro" id="IPR013154">
    <property type="entry name" value="ADH-like_N"/>
</dbReference>
<reference evidence="9" key="1">
    <citation type="journal article" date="2019" name="Int. J. Syst. Evol. Microbiol.">
        <title>The Global Catalogue of Microorganisms (GCM) 10K type strain sequencing project: providing services to taxonomists for standard genome sequencing and annotation.</title>
        <authorList>
            <consortium name="The Broad Institute Genomics Platform"/>
            <consortium name="The Broad Institute Genome Sequencing Center for Infectious Disease"/>
            <person name="Wu L."/>
            <person name="Ma J."/>
        </authorList>
    </citation>
    <scope>NUCLEOTIDE SEQUENCE [LARGE SCALE GENOMIC DNA]</scope>
    <source>
        <strain evidence="9">JCM 11650</strain>
    </source>
</reference>
<dbReference type="Gene3D" id="3.40.50.720">
    <property type="entry name" value="NAD(P)-binding Rossmann-like Domain"/>
    <property type="match status" value="1"/>
</dbReference>
<keyword evidence="3 6" id="KW-0479">Metal-binding</keyword>
<proteinExistence type="inferred from homology"/>
<dbReference type="EMBL" id="JBHUFL010000011">
    <property type="protein sequence ID" value="MFD1836611.1"/>
    <property type="molecule type" value="Genomic_DNA"/>
</dbReference>
<dbReference type="CDD" id="cd05285">
    <property type="entry name" value="sorbitol_DH"/>
    <property type="match status" value="1"/>
</dbReference>
<protein>
    <submittedName>
        <fullName evidence="8">NAD(P)-dependent alcohol dehydrogenase</fullName>
    </submittedName>
</protein>
<evidence type="ECO:0000256" key="3">
    <source>
        <dbReference type="ARBA" id="ARBA00022723"/>
    </source>
</evidence>
<evidence type="ECO:0000256" key="6">
    <source>
        <dbReference type="RuleBase" id="RU361277"/>
    </source>
</evidence>
<dbReference type="PANTHER" id="PTHR43161:SF9">
    <property type="entry name" value="SORBITOL DEHYDROGENASE"/>
    <property type="match status" value="1"/>
</dbReference>
<keyword evidence="5" id="KW-0560">Oxidoreductase</keyword>
<dbReference type="PROSITE" id="PS00059">
    <property type="entry name" value="ADH_ZINC"/>
    <property type="match status" value="1"/>
</dbReference>
<dbReference type="Gene3D" id="3.90.180.10">
    <property type="entry name" value="Medium-chain alcohol dehydrogenases, catalytic domain"/>
    <property type="match status" value="1"/>
</dbReference>
<evidence type="ECO:0000256" key="1">
    <source>
        <dbReference type="ARBA" id="ARBA00001947"/>
    </source>
</evidence>
<evidence type="ECO:0000256" key="4">
    <source>
        <dbReference type="ARBA" id="ARBA00022833"/>
    </source>
</evidence>
<dbReference type="InterPro" id="IPR020843">
    <property type="entry name" value="ER"/>
</dbReference>
<dbReference type="InterPro" id="IPR002328">
    <property type="entry name" value="ADH_Zn_CS"/>
</dbReference>
<dbReference type="SUPFAM" id="SSF51735">
    <property type="entry name" value="NAD(P)-binding Rossmann-fold domains"/>
    <property type="match status" value="1"/>
</dbReference>
<dbReference type="Proteomes" id="UP001597280">
    <property type="component" value="Unassembled WGS sequence"/>
</dbReference>
<feature type="domain" description="Enoyl reductase (ER)" evidence="7">
    <location>
        <begin position="30"/>
        <end position="353"/>
    </location>
</feature>
<comment type="cofactor">
    <cofactor evidence="1 6">
        <name>Zn(2+)</name>
        <dbReference type="ChEBI" id="CHEBI:29105"/>
    </cofactor>
</comment>
<evidence type="ECO:0000313" key="8">
    <source>
        <dbReference type="EMBL" id="MFD1836611.1"/>
    </source>
</evidence>
<organism evidence="8 9">
    <name type="scientific">Brachybacterium rhamnosum</name>
    <dbReference type="NCBI Taxonomy" id="173361"/>
    <lineage>
        <taxon>Bacteria</taxon>
        <taxon>Bacillati</taxon>
        <taxon>Actinomycetota</taxon>
        <taxon>Actinomycetes</taxon>
        <taxon>Micrococcales</taxon>
        <taxon>Dermabacteraceae</taxon>
        <taxon>Brachybacterium</taxon>
    </lineage>
</organism>
<keyword evidence="4 6" id="KW-0862">Zinc</keyword>
<dbReference type="InterPro" id="IPR045306">
    <property type="entry name" value="SDH-like"/>
</dbReference>
<evidence type="ECO:0000313" key="9">
    <source>
        <dbReference type="Proteomes" id="UP001597280"/>
    </source>
</evidence>
<dbReference type="Pfam" id="PF08240">
    <property type="entry name" value="ADH_N"/>
    <property type="match status" value="1"/>
</dbReference>
<evidence type="ECO:0000256" key="5">
    <source>
        <dbReference type="ARBA" id="ARBA00023002"/>
    </source>
</evidence>
<dbReference type="InterPro" id="IPR036291">
    <property type="entry name" value="NAD(P)-bd_dom_sf"/>
</dbReference>
<dbReference type="RefSeq" id="WP_205750650.1">
    <property type="nucleotide sequence ID" value="NZ_BAAAIS010000006.1"/>
</dbReference>
<dbReference type="SUPFAM" id="SSF50129">
    <property type="entry name" value="GroES-like"/>
    <property type="match status" value="1"/>
</dbReference>
<keyword evidence="9" id="KW-1185">Reference proteome</keyword>
<gene>
    <name evidence="8" type="ORF">ACFSDA_16240</name>
</gene>
<evidence type="ECO:0000259" key="7">
    <source>
        <dbReference type="SMART" id="SM00829"/>
    </source>
</evidence>
<dbReference type="PANTHER" id="PTHR43161">
    <property type="entry name" value="SORBITOL DEHYDROGENASE"/>
    <property type="match status" value="1"/>
</dbReference>
<dbReference type="InterPro" id="IPR013149">
    <property type="entry name" value="ADH-like_C"/>
</dbReference>
<dbReference type="InterPro" id="IPR011032">
    <property type="entry name" value="GroES-like_sf"/>
</dbReference>